<dbReference type="EC" id="3.1.4.1" evidence="5"/>
<dbReference type="OrthoDB" id="76364at2759"/>
<evidence type="ECO:0000313" key="8">
    <source>
        <dbReference type="EMBL" id="PVI08223.1"/>
    </source>
</evidence>
<evidence type="ECO:0000256" key="5">
    <source>
        <dbReference type="RuleBase" id="RU365033"/>
    </source>
</evidence>
<evidence type="ECO:0000256" key="6">
    <source>
        <dbReference type="SAM" id="MobiDB-lite"/>
    </source>
</evidence>
<dbReference type="Pfam" id="PF21315">
    <property type="entry name" value="FAN1_HTH"/>
    <property type="match status" value="1"/>
</dbReference>
<evidence type="ECO:0000256" key="3">
    <source>
        <dbReference type="ARBA" id="ARBA00022801"/>
    </source>
</evidence>
<dbReference type="GO" id="GO:0070336">
    <property type="term" value="F:flap-structured DNA binding"/>
    <property type="evidence" value="ECO:0007669"/>
    <property type="project" value="TreeGrafter"/>
</dbReference>
<comment type="subcellular location">
    <subcellularLocation>
        <location evidence="5">Nucleus</location>
    </subcellularLocation>
</comment>
<dbReference type="GO" id="GO:0017108">
    <property type="term" value="F:5'-flap endonuclease activity"/>
    <property type="evidence" value="ECO:0007669"/>
    <property type="project" value="TreeGrafter"/>
</dbReference>
<comment type="cofactor">
    <cofactor evidence="5">
        <name>Mg(2+)</name>
        <dbReference type="ChEBI" id="CHEBI:18420"/>
    </cofactor>
    <cofactor evidence="5">
        <name>Mn(2+)</name>
        <dbReference type="ChEBI" id="CHEBI:29035"/>
    </cofactor>
</comment>
<organism evidence="8 9">
    <name type="scientific">Periconia macrospinosa</name>
    <dbReference type="NCBI Taxonomy" id="97972"/>
    <lineage>
        <taxon>Eukaryota</taxon>
        <taxon>Fungi</taxon>
        <taxon>Dikarya</taxon>
        <taxon>Ascomycota</taxon>
        <taxon>Pezizomycotina</taxon>
        <taxon>Dothideomycetes</taxon>
        <taxon>Pleosporomycetidae</taxon>
        <taxon>Pleosporales</taxon>
        <taxon>Massarineae</taxon>
        <taxon>Periconiaceae</taxon>
        <taxon>Periconia</taxon>
    </lineage>
</organism>
<feature type="region of interest" description="Disordered" evidence="6">
    <location>
        <begin position="296"/>
        <end position="339"/>
    </location>
</feature>
<proteinExistence type="inferred from homology"/>
<evidence type="ECO:0000256" key="4">
    <source>
        <dbReference type="ARBA" id="ARBA00022842"/>
    </source>
</evidence>
<dbReference type="InterPro" id="IPR014883">
    <property type="entry name" value="VRR_NUC"/>
</dbReference>
<dbReference type="Pfam" id="PF21170">
    <property type="entry name" value="FAN1_TPR"/>
    <property type="match status" value="1"/>
</dbReference>
<feature type="region of interest" description="Disordered" evidence="6">
    <location>
        <begin position="214"/>
        <end position="234"/>
    </location>
</feature>
<keyword evidence="4 5" id="KW-0460">Magnesium</keyword>
<protein>
    <recommendedName>
        <fullName evidence="5">Fanconi-associated nuclease</fullName>
        <ecNumber evidence="5">3.1.4.1</ecNumber>
    </recommendedName>
</protein>
<dbReference type="GO" id="GO:0005634">
    <property type="term" value="C:nucleus"/>
    <property type="evidence" value="ECO:0007669"/>
    <property type="project" value="UniProtKB-SubCell"/>
</dbReference>
<dbReference type="CDD" id="cd22326">
    <property type="entry name" value="FAN1-like"/>
    <property type="match status" value="1"/>
</dbReference>
<feature type="compositionally biased region" description="Basic and acidic residues" evidence="6">
    <location>
        <begin position="28"/>
        <end position="38"/>
    </location>
</feature>
<keyword evidence="2 5" id="KW-0479">Metal-binding</keyword>
<name>A0A2V1ECG7_9PLEO</name>
<feature type="compositionally biased region" description="Polar residues" evidence="6">
    <location>
        <begin position="1"/>
        <end position="15"/>
    </location>
</feature>
<dbReference type="InterPro" id="IPR049132">
    <property type="entry name" value="FAN1-like_euk"/>
</dbReference>
<dbReference type="AlphaFoldDB" id="A0A2V1ECG7"/>
<accession>A0A2V1ECG7</accession>
<gene>
    <name evidence="8" type="ORF">DM02DRAFT_156188</name>
</gene>
<keyword evidence="3 5" id="KW-0378">Hydrolase</keyword>
<keyword evidence="5" id="KW-0539">Nucleus</keyword>
<keyword evidence="1 5" id="KW-0540">Nuclease</keyword>
<dbReference type="GO" id="GO:0008409">
    <property type="term" value="F:5'-3' exonuclease activity"/>
    <property type="evidence" value="ECO:0007669"/>
    <property type="project" value="TreeGrafter"/>
</dbReference>
<evidence type="ECO:0000256" key="1">
    <source>
        <dbReference type="ARBA" id="ARBA00022722"/>
    </source>
</evidence>
<evidence type="ECO:0000259" key="7">
    <source>
        <dbReference type="SMART" id="SM00990"/>
    </source>
</evidence>
<sequence>MALNPRSASIHNQMITRFIKYTKPTADSTHDDEHEPPAKRQKPNPSPSKKRNIPKKPGISEPSERDNEDGRDGFEVEEKEHKTDLESALPPVNTDAEAIEEYEVFKSSQIEDSEKTEKRLEARTWVRGKSSIYVDAFNLALDTVLDEESHLFDEAEREVFRIWRDLSYEAQYLYVRLFLRKTSAWHRIKNLGYHSDIADLDTAVDTLQRDHELPTSSAEVESYPGELEPPAGTTLGNSFTFADRSDKEINTLEEASSLLKLDELKALARDAKVQGKNKKELLQALRRTSHRQVGLGYVGLKRSDTEGSRRSSASGLGSETPDSELAEDTSSHANRDAHYTRKIMNETGPCIRLSMASLKLFERVHLVFYRSTEWTEKSLTTIILAKMARRNFPDYIVSRSANIFPSRSALLEFEASVRTQFRIDSILEFNGRPTEQGFQEIIDIYEEVYPRWKVLLREEQQKEDSIYQSGEGVYLRRLSPAWVYTRIIHKATSVLARRKEYKREHELITELLQQRLFHHSRRGAWYQRKALLEEHYMAALTNSEGRQEEAQKKHWKRIALQTCEDGLQDNVVHIIHHYDLQKRITKLEKSLRFVKRAQHDFSHVRLTKPVEVTVKGIRVEREVPPSRVNGKRGMKTIWIDPREDGECSVEAMCLSHYRNQGWKGYHSEGGIVRTLFAYLFYDIMFIYIPNIFQTQFQTCPLDLHTDAFYPSRISEINSRLNEISNGDAASIMRRVYDEHHERRTCVVGLDWSFDIDDLLEIADCFDGEALATVCKVMAQEYGQRGGGVPDLFLWKVDANDNETGKNEESHQTEVKKKAKGQVKFAEVKSENDRLSDTQRLWIHVLSGAGVTVELCAAVAEEVRTVS</sequence>
<comment type="function">
    <text evidence="5">Nuclease required for the repair of DNA interstrand cross-links (ICL). Acts as a 5'-3' exonuclease that anchors at a cut end of DNA and cleaves DNA successively at every third nucleotide, allowing to excise an ICL from one strand through flanking incisions.</text>
</comment>
<comment type="catalytic activity">
    <reaction evidence="5">
        <text>Hydrolytically removes 5'-nucleotides successively from the 3'-hydroxy termini of 3'-hydroxy-terminated oligonucleotides.</text>
        <dbReference type="EC" id="3.1.4.1"/>
    </reaction>
</comment>
<dbReference type="STRING" id="97972.A0A2V1ECG7"/>
<dbReference type="InterPro" id="IPR049125">
    <property type="entry name" value="FAN1-like_WH"/>
</dbReference>
<feature type="region of interest" description="Disordered" evidence="6">
    <location>
        <begin position="1"/>
        <end position="93"/>
    </location>
</feature>
<feature type="domain" description="VRR-NUC" evidence="7">
    <location>
        <begin position="723"/>
        <end position="859"/>
    </location>
</feature>
<dbReference type="GO" id="GO:0046872">
    <property type="term" value="F:metal ion binding"/>
    <property type="evidence" value="ECO:0007669"/>
    <property type="project" value="UniProtKB-KW"/>
</dbReference>
<evidence type="ECO:0000256" key="2">
    <source>
        <dbReference type="ARBA" id="ARBA00022723"/>
    </source>
</evidence>
<dbReference type="PANTHER" id="PTHR15749">
    <property type="entry name" value="FANCONI-ASSOCIATED NUCLEASE 1"/>
    <property type="match status" value="1"/>
</dbReference>
<dbReference type="InterPro" id="IPR033315">
    <property type="entry name" value="Fan1-like"/>
</dbReference>
<dbReference type="InterPro" id="IPR049126">
    <property type="entry name" value="FAN1-like_TPR"/>
</dbReference>
<dbReference type="Proteomes" id="UP000244855">
    <property type="component" value="Unassembled WGS sequence"/>
</dbReference>
<feature type="compositionally biased region" description="Basic and acidic residues" evidence="6">
    <location>
        <begin position="62"/>
        <end position="85"/>
    </location>
</feature>
<dbReference type="GO" id="GO:0004528">
    <property type="term" value="F:phosphodiesterase I activity"/>
    <property type="evidence" value="ECO:0007669"/>
    <property type="project" value="UniProtKB-EC"/>
</dbReference>
<dbReference type="SMART" id="SM00990">
    <property type="entry name" value="VRR_NUC"/>
    <property type="match status" value="1"/>
</dbReference>
<comment type="similarity">
    <text evidence="5">Belongs to the FAN1 family.</text>
</comment>
<evidence type="ECO:0000313" key="9">
    <source>
        <dbReference type="Proteomes" id="UP000244855"/>
    </source>
</evidence>
<feature type="compositionally biased region" description="Basic and acidic residues" evidence="6">
    <location>
        <begin position="329"/>
        <end position="339"/>
    </location>
</feature>
<reference evidence="8 9" key="1">
    <citation type="journal article" date="2018" name="Sci. Rep.">
        <title>Comparative genomics provides insights into the lifestyle and reveals functional heterogeneity of dark septate endophytic fungi.</title>
        <authorList>
            <person name="Knapp D.G."/>
            <person name="Nemeth J.B."/>
            <person name="Barry K."/>
            <person name="Hainaut M."/>
            <person name="Henrissat B."/>
            <person name="Johnson J."/>
            <person name="Kuo A."/>
            <person name="Lim J.H.P."/>
            <person name="Lipzen A."/>
            <person name="Nolan M."/>
            <person name="Ohm R.A."/>
            <person name="Tamas L."/>
            <person name="Grigoriev I.V."/>
            <person name="Spatafora J.W."/>
            <person name="Nagy L.G."/>
            <person name="Kovacs G.M."/>
        </authorList>
    </citation>
    <scope>NUCLEOTIDE SEQUENCE [LARGE SCALE GENOMIC DNA]</scope>
    <source>
        <strain evidence="8 9">DSE2036</strain>
    </source>
</reference>
<keyword evidence="5" id="KW-0464">Manganese</keyword>
<dbReference type="PANTHER" id="PTHR15749:SF4">
    <property type="entry name" value="FANCONI-ASSOCIATED NUCLEASE 1"/>
    <property type="match status" value="1"/>
</dbReference>
<keyword evidence="5" id="KW-0234">DNA repair</keyword>
<dbReference type="Pfam" id="PF08774">
    <property type="entry name" value="VRR_NUC"/>
    <property type="match status" value="1"/>
</dbReference>
<keyword evidence="9" id="KW-1185">Reference proteome</keyword>
<dbReference type="EMBL" id="KZ805301">
    <property type="protein sequence ID" value="PVI08223.1"/>
    <property type="molecule type" value="Genomic_DNA"/>
</dbReference>
<dbReference type="GO" id="GO:0036297">
    <property type="term" value="P:interstrand cross-link repair"/>
    <property type="evidence" value="ECO:0007669"/>
    <property type="project" value="InterPro"/>
</dbReference>
<keyword evidence="5" id="KW-0227">DNA damage</keyword>